<keyword evidence="6" id="KW-0999">Mitochondrion inner membrane</keyword>
<dbReference type="GO" id="GO:0005744">
    <property type="term" value="C:TIM23 mitochondrial import inner membrane translocase complex"/>
    <property type="evidence" value="ECO:0007669"/>
    <property type="project" value="InterPro"/>
</dbReference>
<gene>
    <name evidence="14" type="ORF">BMF94_4840</name>
</gene>
<comment type="caution">
    <text evidence="14">The sequence shown here is derived from an EMBL/GenBank/DDBJ whole genome shotgun (WGS) entry which is preliminary data.</text>
</comment>
<evidence type="ECO:0000313" key="14">
    <source>
        <dbReference type="EMBL" id="POY72108.1"/>
    </source>
</evidence>
<sequence>MSTSRQTTVPLSLADSLHLFASSFAFFSLSPTPPVQSAPRVIAQVVILGSQILGKAFVQAWRQAARNAKAGGEAAGAAAGTPGGRAGNVDAITRNHGMTIDEAANILNVKRAGIQAAEETELQKMLKNFDHLFQANSPLTAEGKPHSSHYLQSKIVRAKERIEAELASAAKAAAEGPAPPKAPDAPKP</sequence>
<name>A0A2S5B5Q5_9BASI</name>
<comment type="similarity">
    <text evidence="2">Belongs to the TIM16/PAM16 family.</text>
</comment>
<evidence type="ECO:0000256" key="7">
    <source>
        <dbReference type="ARBA" id="ARBA00022927"/>
    </source>
</evidence>
<dbReference type="Proteomes" id="UP000237144">
    <property type="component" value="Unassembled WGS sequence"/>
</dbReference>
<evidence type="ECO:0000256" key="12">
    <source>
        <dbReference type="ARBA" id="ARBA00031407"/>
    </source>
</evidence>
<dbReference type="InterPro" id="IPR036869">
    <property type="entry name" value="J_dom_sf"/>
</dbReference>
<dbReference type="EMBL" id="PJQD01000058">
    <property type="protein sequence ID" value="POY72108.1"/>
    <property type="molecule type" value="Genomic_DNA"/>
</dbReference>
<keyword evidence="7" id="KW-0653">Protein transport</keyword>
<dbReference type="AlphaFoldDB" id="A0A2S5B5Q5"/>
<feature type="compositionally biased region" description="Low complexity" evidence="13">
    <location>
        <begin position="167"/>
        <end position="176"/>
    </location>
</feature>
<dbReference type="PANTHER" id="PTHR12388:SF0">
    <property type="entry name" value="MITOCHONDRIAL IMPORT INNER MEMBRANE TRANSLOCASE SUBUNIT TIM16"/>
    <property type="match status" value="1"/>
</dbReference>
<dbReference type="GO" id="GO:0030150">
    <property type="term" value="P:protein import into mitochondrial matrix"/>
    <property type="evidence" value="ECO:0007669"/>
    <property type="project" value="InterPro"/>
</dbReference>
<reference evidence="14 15" key="1">
    <citation type="journal article" date="2018" name="Front. Microbiol.">
        <title>Prospects for Fungal Bioremediation of Acidic Radioactive Waste Sites: Characterization and Genome Sequence of Rhodotorula taiwanensis MD1149.</title>
        <authorList>
            <person name="Tkavc R."/>
            <person name="Matrosova V.Y."/>
            <person name="Grichenko O.E."/>
            <person name="Gostincar C."/>
            <person name="Volpe R.P."/>
            <person name="Klimenkova P."/>
            <person name="Gaidamakova E.K."/>
            <person name="Zhou C.E."/>
            <person name="Stewart B.J."/>
            <person name="Lyman M.G."/>
            <person name="Malfatti S.A."/>
            <person name="Rubinfeld B."/>
            <person name="Courtot M."/>
            <person name="Singh J."/>
            <person name="Dalgard C.L."/>
            <person name="Hamilton T."/>
            <person name="Frey K.G."/>
            <person name="Gunde-Cimerman N."/>
            <person name="Dugan L."/>
            <person name="Daly M.J."/>
        </authorList>
    </citation>
    <scope>NUCLEOTIDE SEQUENCE [LARGE SCALE GENOMIC DNA]</scope>
    <source>
        <strain evidence="14 15">MD1149</strain>
    </source>
</reference>
<evidence type="ECO:0000256" key="8">
    <source>
        <dbReference type="ARBA" id="ARBA00023010"/>
    </source>
</evidence>
<keyword evidence="10" id="KW-0472">Membrane</keyword>
<dbReference type="PANTHER" id="PTHR12388">
    <property type="entry name" value="MITOCHONDRIA ASSOCIATED GRANULOCYTE MACROPHAGE CSF SIGNALING MOLECULE"/>
    <property type="match status" value="1"/>
</dbReference>
<feature type="compositionally biased region" description="Pro residues" evidence="13">
    <location>
        <begin position="177"/>
        <end position="188"/>
    </location>
</feature>
<keyword evidence="9" id="KW-0496">Mitochondrion</keyword>
<keyword evidence="5" id="KW-0813">Transport</keyword>
<keyword evidence="15" id="KW-1185">Reference proteome</keyword>
<dbReference type="STRING" id="741276.A0A2S5B5Q5"/>
<protein>
    <recommendedName>
        <fullName evidence="4">Mitochondrial import inner membrane translocase subunit TIM16</fullName>
    </recommendedName>
    <alternativeName>
        <fullName evidence="3">Mitochondrial import inner membrane translocase subunit tim16</fullName>
    </alternativeName>
    <alternativeName>
        <fullName evidence="11 12">Presequence translocated-associated motor subunit PAM16</fullName>
    </alternativeName>
</protein>
<dbReference type="InterPro" id="IPR005341">
    <property type="entry name" value="Tim16"/>
</dbReference>
<organism evidence="14 15">
    <name type="scientific">Rhodotorula taiwanensis</name>
    <dbReference type="NCBI Taxonomy" id="741276"/>
    <lineage>
        <taxon>Eukaryota</taxon>
        <taxon>Fungi</taxon>
        <taxon>Dikarya</taxon>
        <taxon>Basidiomycota</taxon>
        <taxon>Pucciniomycotina</taxon>
        <taxon>Microbotryomycetes</taxon>
        <taxon>Sporidiobolales</taxon>
        <taxon>Sporidiobolaceae</taxon>
        <taxon>Rhodotorula</taxon>
    </lineage>
</organism>
<evidence type="ECO:0000256" key="10">
    <source>
        <dbReference type="ARBA" id="ARBA00023136"/>
    </source>
</evidence>
<evidence type="ECO:0000256" key="2">
    <source>
        <dbReference type="ARBA" id="ARBA00008817"/>
    </source>
</evidence>
<evidence type="ECO:0000256" key="9">
    <source>
        <dbReference type="ARBA" id="ARBA00023128"/>
    </source>
</evidence>
<evidence type="ECO:0000256" key="11">
    <source>
        <dbReference type="ARBA" id="ARBA00030422"/>
    </source>
</evidence>
<evidence type="ECO:0000256" key="1">
    <source>
        <dbReference type="ARBA" id="ARBA00004637"/>
    </source>
</evidence>
<evidence type="ECO:0000256" key="3">
    <source>
        <dbReference type="ARBA" id="ARBA00013571"/>
    </source>
</evidence>
<evidence type="ECO:0000256" key="4">
    <source>
        <dbReference type="ARBA" id="ARBA00020721"/>
    </source>
</evidence>
<proteinExistence type="inferred from homology"/>
<evidence type="ECO:0000313" key="15">
    <source>
        <dbReference type="Proteomes" id="UP000237144"/>
    </source>
</evidence>
<dbReference type="Gene3D" id="1.10.287.110">
    <property type="entry name" value="DnaJ domain"/>
    <property type="match status" value="1"/>
</dbReference>
<comment type="subcellular location">
    <subcellularLocation>
        <location evidence="1">Mitochondrion inner membrane</location>
        <topology evidence="1">Peripheral membrane protein</topology>
    </subcellularLocation>
</comment>
<evidence type="ECO:0000256" key="13">
    <source>
        <dbReference type="SAM" id="MobiDB-lite"/>
    </source>
</evidence>
<dbReference type="Pfam" id="PF03656">
    <property type="entry name" value="Pam16"/>
    <property type="match status" value="1"/>
</dbReference>
<keyword evidence="8" id="KW-0811">Translocation</keyword>
<dbReference type="OrthoDB" id="2528041at2759"/>
<feature type="region of interest" description="Disordered" evidence="13">
    <location>
        <begin position="167"/>
        <end position="188"/>
    </location>
</feature>
<accession>A0A2S5B5Q5</accession>
<evidence type="ECO:0000256" key="5">
    <source>
        <dbReference type="ARBA" id="ARBA00022448"/>
    </source>
</evidence>
<evidence type="ECO:0000256" key="6">
    <source>
        <dbReference type="ARBA" id="ARBA00022792"/>
    </source>
</evidence>